<dbReference type="InterPro" id="IPR003660">
    <property type="entry name" value="HAMP_dom"/>
</dbReference>
<dbReference type="InterPro" id="IPR024478">
    <property type="entry name" value="HlyB_4HB_MCP"/>
</dbReference>
<gene>
    <name evidence="8" type="ORF">GM668_17080</name>
</gene>
<feature type="transmembrane region" description="Helical" evidence="5">
    <location>
        <begin position="198"/>
        <end position="219"/>
    </location>
</feature>
<dbReference type="OrthoDB" id="8745435at2"/>
<dbReference type="EMBL" id="WNLA01000011">
    <property type="protein sequence ID" value="MTW03799.1"/>
    <property type="molecule type" value="Genomic_DNA"/>
</dbReference>
<dbReference type="PANTHER" id="PTHR43531">
    <property type="entry name" value="PROTEIN ICFG"/>
    <property type="match status" value="1"/>
</dbReference>
<comment type="subcellular location">
    <subcellularLocation>
        <location evidence="1">Membrane</location>
    </subcellularLocation>
</comment>
<dbReference type="CDD" id="cd06225">
    <property type="entry name" value="HAMP"/>
    <property type="match status" value="1"/>
</dbReference>
<comment type="similarity">
    <text evidence="3">Belongs to the methyl-accepting chemotaxis (MCP) protein family.</text>
</comment>
<dbReference type="Pfam" id="PF12729">
    <property type="entry name" value="4HB_MCP_1"/>
    <property type="match status" value="1"/>
</dbReference>
<reference evidence="8 9" key="1">
    <citation type="submission" date="2019-11" db="EMBL/GenBank/DDBJ databases">
        <title>Type strains purchased from KCTC, JCM and DSMZ.</title>
        <authorList>
            <person name="Lu H."/>
        </authorList>
    </citation>
    <scope>NUCLEOTIDE SEQUENCE [LARGE SCALE GENOMIC DNA]</scope>
    <source>
        <strain evidence="8 9">KCTC 42409</strain>
    </source>
</reference>
<evidence type="ECO:0000256" key="3">
    <source>
        <dbReference type="ARBA" id="ARBA00029447"/>
    </source>
</evidence>
<dbReference type="GO" id="GO:0006935">
    <property type="term" value="P:chemotaxis"/>
    <property type="evidence" value="ECO:0007669"/>
    <property type="project" value="InterPro"/>
</dbReference>
<feature type="transmembrane region" description="Helical" evidence="5">
    <location>
        <begin position="20"/>
        <end position="44"/>
    </location>
</feature>
<dbReference type="InterPro" id="IPR047347">
    <property type="entry name" value="YvaQ-like_sensor"/>
</dbReference>
<proteinExistence type="inferred from homology"/>
<dbReference type="SMART" id="SM00304">
    <property type="entry name" value="HAMP"/>
    <property type="match status" value="1"/>
</dbReference>
<organism evidence="8 9">
    <name type="scientific">Pseudoduganella ginsengisoli</name>
    <dbReference type="NCBI Taxonomy" id="1462440"/>
    <lineage>
        <taxon>Bacteria</taxon>
        <taxon>Pseudomonadati</taxon>
        <taxon>Pseudomonadota</taxon>
        <taxon>Betaproteobacteria</taxon>
        <taxon>Burkholderiales</taxon>
        <taxon>Oxalobacteraceae</taxon>
        <taxon>Telluria group</taxon>
        <taxon>Pseudoduganella</taxon>
    </lineage>
</organism>
<keyword evidence="9" id="KW-1185">Reference proteome</keyword>
<name>A0A6L6Q304_9BURK</name>
<dbReference type="Pfam" id="PF00015">
    <property type="entry name" value="MCPsignal"/>
    <property type="match status" value="1"/>
</dbReference>
<dbReference type="PANTHER" id="PTHR43531:SF14">
    <property type="entry name" value="METHYL-ACCEPTING CHEMOTAXIS PROTEIN I-RELATED"/>
    <property type="match status" value="1"/>
</dbReference>
<keyword evidence="4" id="KW-0807">Transducer</keyword>
<evidence type="ECO:0000256" key="2">
    <source>
        <dbReference type="ARBA" id="ARBA00022481"/>
    </source>
</evidence>
<dbReference type="CDD" id="cd19411">
    <property type="entry name" value="MCP2201-like_sensor"/>
    <property type="match status" value="1"/>
</dbReference>
<dbReference type="Proteomes" id="UP000484015">
    <property type="component" value="Unassembled WGS sequence"/>
</dbReference>
<dbReference type="PROSITE" id="PS50111">
    <property type="entry name" value="CHEMOTAXIS_TRANSDUC_2"/>
    <property type="match status" value="1"/>
</dbReference>
<keyword evidence="5" id="KW-0472">Membrane</keyword>
<dbReference type="Pfam" id="PF00672">
    <property type="entry name" value="HAMP"/>
    <property type="match status" value="1"/>
</dbReference>
<evidence type="ECO:0000259" key="6">
    <source>
        <dbReference type="PROSITE" id="PS50111"/>
    </source>
</evidence>
<evidence type="ECO:0000313" key="9">
    <source>
        <dbReference type="Proteomes" id="UP000484015"/>
    </source>
</evidence>
<dbReference type="InterPro" id="IPR004089">
    <property type="entry name" value="MCPsignal_dom"/>
</dbReference>
<feature type="domain" description="Methyl-accepting transducer" evidence="6">
    <location>
        <begin position="280"/>
        <end position="509"/>
    </location>
</feature>
<evidence type="ECO:0000259" key="7">
    <source>
        <dbReference type="PROSITE" id="PS50885"/>
    </source>
</evidence>
<keyword evidence="2" id="KW-0488">Methylation</keyword>
<dbReference type="Gene3D" id="1.10.287.950">
    <property type="entry name" value="Methyl-accepting chemotaxis protein"/>
    <property type="match status" value="1"/>
</dbReference>
<accession>A0A6L6Q304</accession>
<sequence>MIRHRSLQGNGMPTFTSFMIGQRLALGFCIVQLCAMALLGLGIWCMSQMQAQTDAIVDDKAASLVDATGMRENGEGLALILRKVSAPTDVAELAQQREKLAAALARYGTAMHRMRQRTATPEGKQLLEQVWARQAVVLPLVEQIQRDAAEGNFFDAALKLKALTEPHEQWMAALAALAGYQHKAMKEAAAESRRRYQAAVLGMWSLGGLALTLGAFIAWRTTRTITVPLGKAGRIASAIATGDLSQEIGPAANDEAGALVRSLHTMQRQLTGAVRQIQDGAANIAMAAREIATGNADLSARTEMQAGSLEHTASAMETLTETVRQNAGHARQANELVRDAAQVAERGGQVMDQVVTTMGAIQGSARRIADITGVIDGIAFQTNILALNAAVEAARAGEQGRGFAVVASEVRNLAQRSAAAAREIKLLIGDSVARTDDGGKLVDDAGQTMARIVRSVQSVAAIMADIAAASESQSVGLQEINHAVTRMDDMTQQNAALVEQAAAAADSLQHQAQRLEQAVGMFTLSPGGTHPSTEARLALP</sequence>
<dbReference type="GO" id="GO:0004888">
    <property type="term" value="F:transmembrane signaling receptor activity"/>
    <property type="evidence" value="ECO:0007669"/>
    <property type="project" value="InterPro"/>
</dbReference>
<dbReference type="GO" id="GO:0005886">
    <property type="term" value="C:plasma membrane"/>
    <property type="evidence" value="ECO:0007669"/>
    <property type="project" value="TreeGrafter"/>
</dbReference>
<dbReference type="SUPFAM" id="SSF58104">
    <property type="entry name" value="Methyl-accepting chemotaxis protein (MCP) signaling domain"/>
    <property type="match status" value="1"/>
</dbReference>
<dbReference type="GO" id="GO:0007165">
    <property type="term" value="P:signal transduction"/>
    <property type="evidence" value="ECO:0007669"/>
    <property type="project" value="UniProtKB-KW"/>
</dbReference>
<dbReference type="SMART" id="SM00283">
    <property type="entry name" value="MA"/>
    <property type="match status" value="1"/>
</dbReference>
<evidence type="ECO:0000256" key="1">
    <source>
        <dbReference type="ARBA" id="ARBA00004370"/>
    </source>
</evidence>
<dbReference type="InterPro" id="IPR051310">
    <property type="entry name" value="MCP_chemotaxis"/>
</dbReference>
<dbReference type="CDD" id="cd11386">
    <property type="entry name" value="MCP_signal"/>
    <property type="match status" value="1"/>
</dbReference>
<dbReference type="PROSITE" id="PS50885">
    <property type="entry name" value="HAMP"/>
    <property type="match status" value="1"/>
</dbReference>
<dbReference type="PRINTS" id="PR00260">
    <property type="entry name" value="CHEMTRNSDUCR"/>
</dbReference>
<keyword evidence="5" id="KW-0812">Transmembrane</keyword>
<keyword evidence="5" id="KW-1133">Transmembrane helix</keyword>
<dbReference type="InterPro" id="IPR004090">
    <property type="entry name" value="Chemotax_Me-accpt_rcpt"/>
</dbReference>
<feature type="domain" description="HAMP" evidence="7">
    <location>
        <begin position="223"/>
        <end position="275"/>
    </location>
</feature>
<evidence type="ECO:0000256" key="5">
    <source>
        <dbReference type="SAM" id="Phobius"/>
    </source>
</evidence>
<dbReference type="FunFam" id="1.10.287.950:FF:000001">
    <property type="entry name" value="Methyl-accepting chemotaxis sensory transducer"/>
    <property type="match status" value="1"/>
</dbReference>
<dbReference type="AlphaFoldDB" id="A0A6L6Q304"/>
<evidence type="ECO:0000313" key="8">
    <source>
        <dbReference type="EMBL" id="MTW03799.1"/>
    </source>
</evidence>
<evidence type="ECO:0000256" key="4">
    <source>
        <dbReference type="PROSITE-ProRule" id="PRU00284"/>
    </source>
</evidence>
<protein>
    <submittedName>
        <fullName evidence="8">HAMP domain-containing protein</fullName>
    </submittedName>
</protein>
<comment type="caution">
    <text evidence="8">The sequence shown here is derived from an EMBL/GenBank/DDBJ whole genome shotgun (WGS) entry which is preliminary data.</text>
</comment>